<keyword evidence="2 12" id="KW-0813">Transport</keyword>
<dbReference type="Pfam" id="PF07715">
    <property type="entry name" value="Plug"/>
    <property type="match status" value="1"/>
</dbReference>
<accession>A0A0A1WAY0</accession>
<keyword evidence="9 14" id="KW-0798">TonB box</keyword>
<dbReference type="RefSeq" id="WP_042490684.1">
    <property type="nucleotide sequence ID" value="NZ_BBPI01000095.1"/>
</dbReference>
<evidence type="ECO:0000313" key="18">
    <source>
        <dbReference type="Proteomes" id="UP000032305"/>
    </source>
</evidence>
<organism evidence="17 18">
    <name type="scientific">Sphingomonas parapaucimobilis NBRC 15100</name>
    <dbReference type="NCBI Taxonomy" id="1219049"/>
    <lineage>
        <taxon>Bacteria</taxon>
        <taxon>Pseudomonadati</taxon>
        <taxon>Pseudomonadota</taxon>
        <taxon>Alphaproteobacteria</taxon>
        <taxon>Sphingomonadales</taxon>
        <taxon>Sphingomonadaceae</taxon>
        <taxon>Sphingomonas</taxon>
    </lineage>
</organism>
<evidence type="ECO:0000256" key="1">
    <source>
        <dbReference type="ARBA" id="ARBA00004571"/>
    </source>
</evidence>
<evidence type="ECO:0000256" key="14">
    <source>
        <dbReference type="RuleBase" id="RU003357"/>
    </source>
</evidence>
<name>A0A0A1WAY0_9SPHN</name>
<dbReference type="PROSITE" id="PS01156">
    <property type="entry name" value="TONB_DEPENDENT_REC_2"/>
    <property type="match status" value="1"/>
</dbReference>
<sequence>MTMLVALALVAAQGDPLLSIDLPAQPVGAGLDRLARQAGEALVARPGDLAGRRSPALRGRMRLSTALSRWCAPAGLSCRRIAGGIVVRAIGPMPRIVLPHTRPAPPPEDPMTSPDVIVSGRRGTMVQGELERSYSASHLDAVELARRPPQSLAELLSSLPGLWVDTSAGVAANTIRVRGIPLDGYQAIAVQEDGLPVQHDTLPWTDIDQFVRPDLMIESSDYVRGGPSAIFASNAPGGVLNLRTRAPRDRPGGEMRATTTDYGLIRFEGYATGPVGDGWRVIAGGSATRDPTVRRIASTLGGGQFRVRADHDLGDGGQLSLAVHGLDDDTLNISSFPMLYARGRITVLPGFDPRRGSFFGPELDRLRFAALGERPLGHNNRNRMVTPSLAWTQPFGGGVLTLRAHYRASRTERYALSSSGGAVPAAQAMADALPRLTAAFPATAQVSLRHASDGSAFTPLPGNERVIMLNPVAADTRLNEGMIDLSYAHALEAAGHHDLTLGLYAVGYLWDFRRAVARVLLEAREQGRRLDLVALDAGGRVLGRATDNGLLSTGSTYEAVRGRQHMIAFYAADEWQLAPRWRLDWGLRHERAALSAMVERPMIIDGGDPTTLADDRIAVGSGLWDARSKRIARTAATLALHWRASDRLGGFARATRAMRLPDPGVFRIGGSDDARALTIEQAELGLIWGQGTTGLDATLFASRFPDIALPDLSLDPATGAVRVGAYQAAARTIGLEVGAGAAPLPGLSLRATVTWQDPRLQSYRIASLTGGTLTVTDLSGRIPRRVPRIMASLSASAALPGTGVTLDGDVSAMGRRYADDANSLALPGFALVGLGAAWDPAEKLTLRLRATNLFDRIAIMQGDALGGEVQAGDNGGVVTVRAQQGRVVSFSADWRF</sequence>
<keyword evidence="6" id="KW-0732">Signal</keyword>
<dbReference type="PROSITE" id="PS52016">
    <property type="entry name" value="TONB_DEPENDENT_REC_3"/>
    <property type="match status" value="1"/>
</dbReference>
<keyword evidence="11 12" id="KW-0998">Cell outer membrane</keyword>
<feature type="domain" description="TonB-dependent receptor-like beta-barrel" evidence="15">
    <location>
        <begin position="544"/>
        <end position="853"/>
    </location>
</feature>
<evidence type="ECO:0000256" key="12">
    <source>
        <dbReference type="PROSITE-ProRule" id="PRU01360"/>
    </source>
</evidence>
<comment type="subcellular location">
    <subcellularLocation>
        <location evidence="1 12">Cell outer membrane</location>
        <topology evidence="1 12">Multi-pass membrane protein</topology>
    </subcellularLocation>
</comment>
<dbReference type="OrthoDB" id="7277632at2"/>
<feature type="domain" description="TonB-dependent receptor plug" evidence="16">
    <location>
        <begin position="133"/>
        <end position="239"/>
    </location>
</feature>
<dbReference type="Pfam" id="PF00593">
    <property type="entry name" value="TonB_dep_Rec_b-barrel"/>
    <property type="match status" value="1"/>
</dbReference>
<dbReference type="PANTHER" id="PTHR32552:SF89">
    <property type="entry name" value="CATECHOLATE SIDEROPHORE RECEPTOR FIU"/>
    <property type="match status" value="1"/>
</dbReference>
<evidence type="ECO:0000256" key="2">
    <source>
        <dbReference type="ARBA" id="ARBA00022448"/>
    </source>
</evidence>
<reference evidence="17 18" key="1">
    <citation type="submission" date="2014-11" db="EMBL/GenBank/DDBJ databases">
        <title>Whole genome shotgun sequence of Sphingomonas parapaucimobilis NBRC 15100.</title>
        <authorList>
            <person name="Katano-Makiyama Y."/>
            <person name="Hosoyama A."/>
            <person name="Hashimoto M."/>
            <person name="Hosoyama Y."/>
            <person name="Noguchi M."/>
            <person name="Numata M."/>
            <person name="Tsuchikane K."/>
            <person name="Hirakata S."/>
            <person name="Uohara A."/>
            <person name="Shimodaira J."/>
            <person name="Ohji S."/>
            <person name="Ichikawa N."/>
            <person name="Kimura A."/>
            <person name="Yamazoe A."/>
            <person name="Fujita N."/>
        </authorList>
    </citation>
    <scope>NUCLEOTIDE SEQUENCE [LARGE SCALE GENOMIC DNA]</scope>
    <source>
        <strain evidence="17 18">NBRC 15100</strain>
    </source>
</reference>
<keyword evidence="10 12" id="KW-0472">Membrane</keyword>
<evidence type="ECO:0000256" key="6">
    <source>
        <dbReference type="ARBA" id="ARBA00022729"/>
    </source>
</evidence>
<dbReference type="eggNOG" id="COG4774">
    <property type="taxonomic scope" value="Bacteria"/>
</dbReference>
<dbReference type="PANTHER" id="PTHR32552">
    <property type="entry name" value="FERRICHROME IRON RECEPTOR-RELATED"/>
    <property type="match status" value="1"/>
</dbReference>
<keyword evidence="4" id="KW-0410">Iron transport</keyword>
<evidence type="ECO:0000259" key="15">
    <source>
        <dbReference type="Pfam" id="PF00593"/>
    </source>
</evidence>
<keyword evidence="18" id="KW-1185">Reference proteome</keyword>
<dbReference type="Proteomes" id="UP000032305">
    <property type="component" value="Unassembled WGS sequence"/>
</dbReference>
<evidence type="ECO:0000256" key="5">
    <source>
        <dbReference type="ARBA" id="ARBA00022692"/>
    </source>
</evidence>
<keyword evidence="3 12" id="KW-1134">Transmembrane beta strand</keyword>
<keyword evidence="8" id="KW-0406">Ion transport</keyword>
<dbReference type="SUPFAM" id="SSF56935">
    <property type="entry name" value="Porins"/>
    <property type="match status" value="1"/>
</dbReference>
<proteinExistence type="inferred from homology"/>
<evidence type="ECO:0000256" key="11">
    <source>
        <dbReference type="ARBA" id="ARBA00023237"/>
    </source>
</evidence>
<comment type="caution">
    <text evidence="17">The sequence shown here is derived from an EMBL/GenBank/DDBJ whole genome shotgun (WGS) entry which is preliminary data.</text>
</comment>
<comment type="similarity">
    <text evidence="12 14">Belongs to the TonB-dependent receptor family.</text>
</comment>
<evidence type="ECO:0000256" key="4">
    <source>
        <dbReference type="ARBA" id="ARBA00022496"/>
    </source>
</evidence>
<evidence type="ECO:0000256" key="3">
    <source>
        <dbReference type="ARBA" id="ARBA00022452"/>
    </source>
</evidence>
<dbReference type="InterPro" id="IPR039426">
    <property type="entry name" value="TonB-dep_rcpt-like"/>
</dbReference>
<keyword evidence="5 12" id="KW-0812">Transmembrane</keyword>
<dbReference type="GO" id="GO:0009279">
    <property type="term" value="C:cell outer membrane"/>
    <property type="evidence" value="ECO:0007669"/>
    <property type="project" value="UniProtKB-SubCell"/>
</dbReference>
<evidence type="ECO:0008006" key="19">
    <source>
        <dbReference type="Google" id="ProtNLM"/>
    </source>
</evidence>
<dbReference type="InterPro" id="IPR012910">
    <property type="entry name" value="Plug_dom"/>
</dbReference>
<gene>
    <name evidence="17" type="ORF">SP5_095_00270</name>
</gene>
<dbReference type="InterPro" id="IPR000531">
    <property type="entry name" value="Beta-barrel_TonB"/>
</dbReference>
<dbReference type="EMBL" id="BBPI01000095">
    <property type="protein sequence ID" value="GAM02625.1"/>
    <property type="molecule type" value="Genomic_DNA"/>
</dbReference>
<dbReference type="InterPro" id="IPR036942">
    <property type="entry name" value="Beta-barrel_TonB_sf"/>
</dbReference>
<evidence type="ECO:0000256" key="8">
    <source>
        <dbReference type="ARBA" id="ARBA00023065"/>
    </source>
</evidence>
<dbReference type="Gene3D" id="2.170.130.10">
    <property type="entry name" value="TonB-dependent receptor, plug domain"/>
    <property type="match status" value="1"/>
</dbReference>
<dbReference type="Gene3D" id="2.40.170.20">
    <property type="entry name" value="TonB-dependent receptor, beta-barrel domain"/>
    <property type="match status" value="1"/>
</dbReference>
<evidence type="ECO:0000256" key="13">
    <source>
        <dbReference type="PROSITE-ProRule" id="PRU10144"/>
    </source>
</evidence>
<dbReference type="AlphaFoldDB" id="A0A0A1WAY0"/>
<dbReference type="Gene3D" id="3.55.50.30">
    <property type="match status" value="1"/>
</dbReference>
<evidence type="ECO:0000259" key="16">
    <source>
        <dbReference type="Pfam" id="PF07715"/>
    </source>
</evidence>
<evidence type="ECO:0000256" key="9">
    <source>
        <dbReference type="ARBA" id="ARBA00023077"/>
    </source>
</evidence>
<evidence type="ECO:0000313" key="17">
    <source>
        <dbReference type="EMBL" id="GAM02625.1"/>
    </source>
</evidence>
<protein>
    <recommendedName>
        <fullName evidence="19">TonB-dependent receptor</fullName>
    </recommendedName>
</protein>
<evidence type="ECO:0000256" key="7">
    <source>
        <dbReference type="ARBA" id="ARBA00023004"/>
    </source>
</evidence>
<feature type="short sequence motif" description="TonB C-terminal box" evidence="13">
    <location>
        <begin position="879"/>
        <end position="896"/>
    </location>
</feature>
<dbReference type="GO" id="GO:0015344">
    <property type="term" value="F:siderophore uptake transmembrane transporter activity"/>
    <property type="evidence" value="ECO:0007669"/>
    <property type="project" value="TreeGrafter"/>
</dbReference>
<keyword evidence="7" id="KW-0408">Iron</keyword>
<dbReference type="InterPro" id="IPR010917">
    <property type="entry name" value="TonB_rcpt_CS"/>
</dbReference>
<dbReference type="InterPro" id="IPR037066">
    <property type="entry name" value="Plug_dom_sf"/>
</dbReference>
<evidence type="ECO:0000256" key="10">
    <source>
        <dbReference type="ARBA" id="ARBA00023136"/>
    </source>
</evidence>